<dbReference type="EMBL" id="CP114195">
    <property type="protein sequence ID" value="WAT93331.1"/>
    <property type="molecule type" value="Genomic_DNA"/>
</dbReference>
<dbReference type="RefSeq" id="WP_108653706.1">
    <property type="nucleotide sequence ID" value="NZ_CP034286.1"/>
</dbReference>
<accession>A0AA47JM08</accession>
<dbReference type="InterPro" id="IPR014121">
    <property type="entry name" value="TraN_Ftype"/>
</dbReference>
<sequence length="578" mass="63204">MKAVIAVCLSWLLTAHAMASNLTIAEQEKQYQDNLGWAQSAQQGITTKANGNLNIADYCDDAECVHQVNNPPQKGLNDSAINNQKTAEYVSNDTAGAIQDNFNEGRPNVKSDPTYQYALLGQENAYEITHGISNAYVDCESGTQCVIEHTPRQCNAPTDALVPCDKVPTATAQIGEVIYTCPDGWAKEGMVCKKTLKQCRYHKDRDFVRQTTGTFWCKIFGETWKWNNSDVRKKPGYSQGSHVSSRKSGECEHHRYQICGPVTQTQPVVLTCTEGYTLSGGNCIKNTFTWSTNCSLLTTCQPVSETCVEGQETRIVNGVPTTLDCWRYQVNHQCDLPDTCTSLASDCETTSSRCSLMQNGVCVEQELQKSCPQKNCSTTNLQCLGTTFCLDGDCYNGTPTQSQDFNESASGLAAISEAAEGLGDPPLIFTGKAMKCTDKAFGFADCCKDKGWGVGIGLAECSSTEQALGEAKEHGLTVYLGSYCASKVLGACTRKKKTYCVFDSKLARIIQNQGVKGQLGLSMGSAKRPTCNAITPEQLQEINFEHIDFSDFYEDMHDNTNLPSATEIQNRLQSAYGQ</sequence>
<protein>
    <submittedName>
        <fullName evidence="2">Type-F conjugative transfer system mating-pair stabilization protein TraN</fullName>
    </submittedName>
</protein>
<dbReference type="Pfam" id="PF06986">
    <property type="entry name" value="F_T4SS_TraN"/>
    <property type="match status" value="1"/>
</dbReference>
<reference evidence="2" key="1">
    <citation type="submission" date="2022-12" db="EMBL/GenBank/DDBJ databases">
        <title>Vibrio parahaemolyticus become highly virulent by producing novel Tc toxins.</title>
        <authorList>
            <person name="Yang F."/>
            <person name="You Y."/>
            <person name="Lai Q."/>
            <person name="Xu L."/>
            <person name="Li F."/>
        </authorList>
    </citation>
    <scope>NUCLEOTIDE SEQUENCE</scope>
    <source>
        <strain evidence="2">Vp-HL-202005</strain>
    </source>
</reference>
<evidence type="ECO:0000313" key="2">
    <source>
        <dbReference type="EMBL" id="WAT93331.1"/>
    </source>
</evidence>
<organism evidence="2 3">
    <name type="scientific">Vibrio parahaemolyticus</name>
    <dbReference type="NCBI Taxonomy" id="670"/>
    <lineage>
        <taxon>Bacteria</taxon>
        <taxon>Pseudomonadati</taxon>
        <taxon>Pseudomonadota</taxon>
        <taxon>Gammaproteobacteria</taxon>
        <taxon>Vibrionales</taxon>
        <taxon>Vibrionaceae</taxon>
        <taxon>Vibrio</taxon>
    </lineage>
</organism>
<keyword evidence="1" id="KW-0732">Signal</keyword>
<feature type="chain" id="PRO_5041445340" evidence="1">
    <location>
        <begin position="20"/>
        <end position="578"/>
    </location>
</feature>
<dbReference type="AlphaFoldDB" id="A0AA47JM08"/>
<dbReference type="NCBIfam" id="TIGR02750">
    <property type="entry name" value="TraN_Ftype"/>
    <property type="match status" value="1"/>
</dbReference>
<dbReference type="Proteomes" id="UP001156560">
    <property type="component" value="Chromosome 2"/>
</dbReference>
<name>A0AA47JM08_VIBPH</name>
<evidence type="ECO:0000256" key="1">
    <source>
        <dbReference type="SAM" id="SignalP"/>
    </source>
</evidence>
<evidence type="ECO:0000313" key="3">
    <source>
        <dbReference type="Proteomes" id="UP001156560"/>
    </source>
</evidence>
<gene>
    <name evidence="2" type="primary">traN</name>
    <name evidence="2" type="ORF">O1Q84_20255</name>
</gene>
<feature type="signal peptide" evidence="1">
    <location>
        <begin position="1"/>
        <end position="19"/>
    </location>
</feature>
<dbReference type="NCBIfam" id="NF009017">
    <property type="entry name" value="PRK12355.3-3"/>
    <property type="match status" value="1"/>
</dbReference>
<proteinExistence type="predicted"/>